<evidence type="ECO:0000256" key="11">
    <source>
        <dbReference type="SAM" id="Phobius"/>
    </source>
</evidence>
<dbReference type="PROSITE" id="PS50111">
    <property type="entry name" value="CHEMOTAXIS_TRANSDUC_2"/>
    <property type="match status" value="1"/>
</dbReference>
<evidence type="ECO:0000256" key="1">
    <source>
        <dbReference type="ARBA" id="ARBA00004651"/>
    </source>
</evidence>
<keyword evidence="3" id="KW-0488">Methylation</keyword>
<comment type="subcellular location">
    <subcellularLocation>
        <location evidence="1">Cell membrane</location>
        <topology evidence="1">Multi-pass membrane protein</topology>
    </subcellularLocation>
</comment>
<dbReference type="GO" id="GO:0006935">
    <property type="term" value="P:chemotaxis"/>
    <property type="evidence" value="ECO:0007669"/>
    <property type="project" value="UniProtKB-KW"/>
</dbReference>
<evidence type="ECO:0000256" key="9">
    <source>
        <dbReference type="ARBA" id="ARBA00029447"/>
    </source>
</evidence>
<dbReference type="Pfam" id="PF00672">
    <property type="entry name" value="HAMP"/>
    <property type="match status" value="1"/>
</dbReference>
<dbReference type="AlphaFoldDB" id="A0A3E0DM08"/>
<dbReference type="InterPro" id="IPR004089">
    <property type="entry name" value="MCPsignal_dom"/>
</dbReference>
<evidence type="ECO:0000256" key="2">
    <source>
        <dbReference type="ARBA" id="ARBA00022475"/>
    </source>
</evidence>
<evidence type="ECO:0000259" key="12">
    <source>
        <dbReference type="PROSITE" id="PS50111"/>
    </source>
</evidence>
<dbReference type="SUPFAM" id="SSF58104">
    <property type="entry name" value="Methyl-accepting chemotaxis protein (MCP) signaling domain"/>
    <property type="match status" value="1"/>
</dbReference>
<dbReference type="Gene3D" id="1.10.287.950">
    <property type="entry name" value="Methyl-accepting chemotaxis protein"/>
    <property type="match status" value="1"/>
</dbReference>
<comment type="similarity">
    <text evidence="9">Belongs to the methyl-accepting chemotaxis (MCP) protein family.</text>
</comment>
<feature type="transmembrane region" description="Helical" evidence="11">
    <location>
        <begin position="198"/>
        <end position="217"/>
    </location>
</feature>
<reference evidence="14 15" key="1">
    <citation type="submission" date="2018-08" db="EMBL/GenBank/DDBJ databases">
        <title>Genomic Encyclopedia of Type Strains, Phase III (KMG-III): the genomes of soil and plant-associated and newly described type strains.</title>
        <authorList>
            <person name="Whitman W."/>
        </authorList>
    </citation>
    <scope>NUCLEOTIDE SEQUENCE [LARGE SCALE GENOMIC DNA]</scope>
    <source>
        <strain evidence="14 15">CECT 7375</strain>
    </source>
</reference>
<dbReference type="SMART" id="SM00283">
    <property type="entry name" value="MA"/>
    <property type="match status" value="1"/>
</dbReference>
<dbReference type="Pfam" id="PF00015">
    <property type="entry name" value="MCPsignal"/>
    <property type="match status" value="1"/>
</dbReference>
<evidence type="ECO:0000256" key="8">
    <source>
        <dbReference type="ARBA" id="ARBA00023224"/>
    </source>
</evidence>
<gene>
    <name evidence="14" type="ORF">DFP81_10589</name>
</gene>
<dbReference type="EMBL" id="QUNG01000005">
    <property type="protein sequence ID" value="REG83723.1"/>
    <property type="molecule type" value="Genomic_DNA"/>
</dbReference>
<dbReference type="CDD" id="cd11386">
    <property type="entry name" value="MCP_signal"/>
    <property type="match status" value="1"/>
</dbReference>
<keyword evidence="8 10" id="KW-0807">Transducer</keyword>
<evidence type="ECO:0000256" key="3">
    <source>
        <dbReference type="ARBA" id="ARBA00022481"/>
    </source>
</evidence>
<name>A0A3E0DM08_9GAMM</name>
<protein>
    <submittedName>
        <fullName evidence="14">Methyl-accepting chemotaxis sensory transducer with TarH sensor</fullName>
    </submittedName>
</protein>
<dbReference type="Pfam" id="PF02203">
    <property type="entry name" value="TarH"/>
    <property type="match status" value="1"/>
</dbReference>
<keyword evidence="7 11" id="KW-0472">Membrane</keyword>
<evidence type="ECO:0000256" key="5">
    <source>
        <dbReference type="ARBA" id="ARBA00022692"/>
    </source>
</evidence>
<keyword evidence="5 11" id="KW-0812">Transmembrane</keyword>
<evidence type="ECO:0000313" key="14">
    <source>
        <dbReference type="EMBL" id="REG83723.1"/>
    </source>
</evidence>
<accession>A0A3E0DM08</accession>
<sequence length="548" mass="59349">MFNKMTLKTQFVSIIAIPCVALLLVSWCSLSGLSDMQDQAEELADNTNIPMRSLAEVASRIPRMRVGIDVILLQEISAMKDTKGVQTRVNETRTEDIPEMDQALQQALGAQVDPQIQAKVQSLIDTFAKVKRNELEPMLNAIENGDLATAQGIYRNQYASSYGVMRKAVNELLDQLLDQSQASYLASSSKYKVTRNELISVIIIALAASILLGLIILRRLNKRVRHLQQHITQASDNLDLGSTIELLGDDELANIGRHFNTFSDKIRSAIEAVAENSRQLADTANNVASKAKETHDNALNERDRTTQIATAIHQMGTTVESIASNASDAAKAAQEADSQANQGASLVGQARQGVVSLSEEIEHISIDINSLASQTDSIGSILDTIRSISEQTNLLALNAAIEAARAGEQGRGFAVVADEVRNLASRSSASTDEIQKMIDQLQAQSAKTVSTISSGQEQSNFAVEQAGDANNALVQITSHIGKISEMNIQVARATEEQSLVVTEVSQNVEEINQLTAETANIADSLTAASRNLQTLSNQLDNLVTRFKL</sequence>
<dbReference type="InterPro" id="IPR003660">
    <property type="entry name" value="HAMP_dom"/>
</dbReference>
<comment type="caution">
    <text evidence="14">The sequence shown here is derived from an EMBL/GenBank/DDBJ whole genome shotgun (WGS) entry which is preliminary data.</text>
</comment>
<evidence type="ECO:0000256" key="6">
    <source>
        <dbReference type="ARBA" id="ARBA00022989"/>
    </source>
</evidence>
<keyword evidence="2" id="KW-1003">Cell membrane</keyword>
<proteinExistence type="inferred from homology"/>
<keyword evidence="15" id="KW-1185">Reference proteome</keyword>
<dbReference type="PANTHER" id="PTHR32089:SF39">
    <property type="entry name" value="METHYL-ACCEPTING CHEMOTAXIS PROTEIN HLYB"/>
    <property type="match status" value="1"/>
</dbReference>
<feature type="domain" description="HAMP" evidence="13">
    <location>
        <begin position="218"/>
        <end position="271"/>
    </location>
</feature>
<keyword evidence="6 11" id="KW-1133">Transmembrane helix</keyword>
<evidence type="ECO:0000313" key="15">
    <source>
        <dbReference type="Proteomes" id="UP000256542"/>
    </source>
</evidence>
<evidence type="ECO:0000256" key="4">
    <source>
        <dbReference type="ARBA" id="ARBA00022500"/>
    </source>
</evidence>
<dbReference type="Proteomes" id="UP000256542">
    <property type="component" value="Unassembled WGS sequence"/>
</dbReference>
<dbReference type="GO" id="GO:0007165">
    <property type="term" value="P:signal transduction"/>
    <property type="evidence" value="ECO:0007669"/>
    <property type="project" value="UniProtKB-KW"/>
</dbReference>
<dbReference type="PROSITE" id="PS50885">
    <property type="entry name" value="HAMP"/>
    <property type="match status" value="1"/>
</dbReference>
<organism evidence="14 15">
    <name type="scientific">Marinomonas pollencensis</name>
    <dbReference type="NCBI Taxonomy" id="491954"/>
    <lineage>
        <taxon>Bacteria</taxon>
        <taxon>Pseudomonadati</taxon>
        <taxon>Pseudomonadota</taxon>
        <taxon>Gammaproteobacteria</taxon>
        <taxon>Oceanospirillales</taxon>
        <taxon>Oceanospirillaceae</taxon>
        <taxon>Marinomonas</taxon>
    </lineage>
</organism>
<keyword evidence="4" id="KW-0145">Chemotaxis</keyword>
<dbReference type="PANTHER" id="PTHR32089">
    <property type="entry name" value="METHYL-ACCEPTING CHEMOTAXIS PROTEIN MCPB"/>
    <property type="match status" value="1"/>
</dbReference>
<evidence type="ECO:0000259" key="13">
    <source>
        <dbReference type="PROSITE" id="PS50885"/>
    </source>
</evidence>
<dbReference type="InterPro" id="IPR003122">
    <property type="entry name" value="Tar_rcpt_lig-bd"/>
</dbReference>
<feature type="domain" description="Methyl-accepting transducer" evidence="12">
    <location>
        <begin position="276"/>
        <end position="512"/>
    </location>
</feature>
<dbReference type="FunFam" id="1.10.287.950:FF:000001">
    <property type="entry name" value="Methyl-accepting chemotaxis sensory transducer"/>
    <property type="match status" value="1"/>
</dbReference>
<dbReference type="RefSeq" id="WP_115897410.1">
    <property type="nucleotide sequence ID" value="NZ_QUNG01000005.1"/>
</dbReference>
<evidence type="ECO:0000256" key="7">
    <source>
        <dbReference type="ARBA" id="ARBA00023136"/>
    </source>
</evidence>
<dbReference type="GO" id="GO:0005886">
    <property type="term" value="C:plasma membrane"/>
    <property type="evidence" value="ECO:0007669"/>
    <property type="project" value="UniProtKB-SubCell"/>
</dbReference>
<dbReference type="SMART" id="SM00304">
    <property type="entry name" value="HAMP"/>
    <property type="match status" value="1"/>
</dbReference>
<evidence type="ECO:0000256" key="10">
    <source>
        <dbReference type="PROSITE-ProRule" id="PRU00284"/>
    </source>
</evidence>